<evidence type="ECO:0000313" key="11">
    <source>
        <dbReference type="EMBL" id="MFC5502970.1"/>
    </source>
</evidence>
<evidence type="ECO:0000256" key="4">
    <source>
        <dbReference type="ARBA" id="ARBA00022679"/>
    </source>
</evidence>
<dbReference type="Pfam" id="PF07730">
    <property type="entry name" value="HisKA_3"/>
    <property type="match status" value="1"/>
</dbReference>
<evidence type="ECO:0000256" key="3">
    <source>
        <dbReference type="ARBA" id="ARBA00022553"/>
    </source>
</evidence>
<dbReference type="SUPFAM" id="SSF55874">
    <property type="entry name" value="ATPase domain of HSP90 chaperone/DNA topoisomerase II/histidine kinase"/>
    <property type="match status" value="1"/>
</dbReference>
<feature type="transmembrane region" description="Helical" evidence="9">
    <location>
        <begin position="92"/>
        <end position="109"/>
    </location>
</feature>
<dbReference type="InterPro" id="IPR050482">
    <property type="entry name" value="Sensor_HK_TwoCompSys"/>
</dbReference>
<keyword evidence="8" id="KW-0902">Two-component regulatory system</keyword>
<reference evidence="12" key="1">
    <citation type="journal article" date="2019" name="Int. J. Syst. Evol. Microbiol.">
        <title>The Global Catalogue of Microorganisms (GCM) 10K type strain sequencing project: providing services to taxonomists for standard genome sequencing and annotation.</title>
        <authorList>
            <consortium name="The Broad Institute Genomics Platform"/>
            <consortium name="The Broad Institute Genome Sequencing Center for Infectious Disease"/>
            <person name="Wu L."/>
            <person name="Ma J."/>
        </authorList>
    </citation>
    <scope>NUCLEOTIDE SEQUENCE [LARGE SCALE GENOMIC DNA]</scope>
    <source>
        <strain evidence="12">CGMCC 4.6997</strain>
    </source>
</reference>
<feature type="transmembrane region" description="Helical" evidence="9">
    <location>
        <begin position="9"/>
        <end position="35"/>
    </location>
</feature>
<evidence type="ECO:0000256" key="5">
    <source>
        <dbReference type="ARBA" id="ARBA00022741"/>
    </source>
</evidence>
<evidence type="ECO:0000256" key="9">
    <source>
        <dbReference type="SAM" id="Phobius"/>
    </source>
</evidence>
<dbReference type="EMBL" id="JBHSMG010000003">
    <property type="protein sequence ID" value="MFC5502970.1"/>
    <property type="molecule type" value="Genomic_DNA"/>
</dbReference>
<feature type="transmembrane region" description="Helical" evidence="9">
    <location>
        <begin position="55"/>
        <end position="80"/>
    </location>
</feature>
<keyword evidence="5" id="KW-0547">Nucleotide-binding</keyword>
<evidence type="ECO:0000259" key="10">
    <source>
        <dbReference type="Pfam" id="PF07730"/>
    </source>
</evidence>
<dbReference type="RefSeq" id="WP_386740687.1">
    <property type="nucleotide sequence ID" value="NZ_JBHSMG010000003.1"/>
</dbReference>
<dbReference type="EC" id="2.7.13.3" evidence="2"/>
<comment type="caution">
    <text evidence="11">The sequence shown here is derived from an EMBL/GenBank/DDBJ whole genome shotgun (WGS) entry which is preliminary data.</text>
</comment>
<dbReference type="InterPro" id="IPR011712">
    <property type="entry name" value="Sig_transdc_His_kin_sub3_dim/P"/>
</dbReference>
<organism evidence="11 12">
    <name type="scientific">Lysinimonas soli</name>
    <dbReference type="NCBI Taxonomy" id="1074233"/>
    <lineage>
        <taxon>Bacteria</taxon>
        <taxon>Bacillati</taxon>
        <taxon>Actinomycetota</taxon>
        <taxon>Actinomycetes</taxon>
        <taxon>Micrococcales</taxon>
        <taxon>Microbacteriaceae</taxon>
        <taxon>Lysinimonas</taxon>
    </lineage>
</organism>
<keyword evidence="3" id="KW-0597">Phosphoprotein</keyword>
<keyword evidence="9" id="KW-1133">Transmembrane helix</keyword>
<keyword evidence="6 11" id="KW-0418">Kinase</keyword>
<evidence type="ECO:0000313" key="12">
    <source>
        <dbReference type="Proteomes" id="UP001596039"/>
    </source>
</evidence>
<evidence type="ECO:0000256" key="7">
    <source>
        <dbReference type="ARBA" id="ARBA00022840"/>
    </source>
</evidence>
<feature type="transmembrane region" description="Helical" evidence="9">
    <location>
        <begin position="121"/>
        <end position="140"/>
    </location>
</feature>
<dbReference type="PANTHER" id="PTHR24421:SF10">
    <property type="entry name" value="NITRATE_NITRITE SENSOR PROTEIN NARQ"/>
    <property type="match status" value="1"/>
</dbReference>
<evidence type="ECO:0000256" key="8">
    <source>
        <dbReference type="ARBA" id="ARBA00023012"/>
    </source>
</evidence>
<accession>A0ABW0NR01</accession>
<dbReference type="InterPro" id="IPR036890">
    <property type="entry name" value="HATPase_C_sf"/>
</dbReference>
<keyword evidence="12" id="KW-1185">Reference proteome</keyword>
<dbReference type="Proteomes" id="UP001596039">
    <property type="component" value="Unassembled WGS sequence"/>
</dbReference>
<dbReference type="Gene3D" id="1.20.5.1930">
    <property type="match status" value="1"/>
</dbReference>
<name>A0ABW0NR01_9MICO</name>
<keyword evidence="4" id="KW-0808">Transferase</keyword>
<evidence type="ECO:0000256" key="2">
    <source>
        <dbReference type="ARBA" id="ARBA00012438"/>
    </source>
</evidence>
<keyword evidence="9" id="KW-0472">Membrane</keyword>
<comment type="catalytic activity">
    <reaction evidence="1">
        <text>ATP + protein L-histidine = ADP + protein N-phospho-L-histidine.</text>
        <dbReference type="EC" id="2.7.13.3"/>
    </reaction>
</comment>
<keyword evidence="7" id="KW-0067">ATP-binding</keyword>
<keyword evidence="9" id="KW-0812">Transmembrane</keyword>
<evidence type="ECO:0000256" key="1">
    <source>
        <dbReference type="ARBA" id="ARBA00000085"/>
    </source>
</evidence>
<dbReference type="GO" id="GO:0016301">
    <property type="term" value="F:kinase activity"/>
    <property type="evidence" value="ECO:0007669"/>
    <property type="project" value="UniProtKB-KW"/>
</dbReference>
<evidence type="ECO:0000256" key="6">
    <source>
        <dbReference type="ARBA" id="ARBA00022777"/>
    </source>
</evidence>
<dbReference type="PANTHER" id="PTHR24421">
    <property type="entry name" value="NITRATE/NITRITE SENSOR PROTEIN NARX-RELATED"/>
    <property type="match status" value="1"/>
</dbReference>
<gene>
    <name evidence="11" type="ORF">ACFPJ4_12035</name>
</gene>
<protein>
    <recommendedName>
        <fullName evidence="2">histidine kinase</fullName>
        <ecNumber evidence="2">2.7.13.3</ecNumber>
    </recommendedName>
</protein>
<proteinExistence type="predicted"/>
<feature type="domain" description="Signal transduction histidine kinase subgroup 3 dimerisation and phosphoacceptor" evidence="10">
    <location>
        <begin position="170"/>
        <end position="233"/>
    </location>
</feature>
<dbReference type="Gene3D" id="3.30.565.10">
    <property type="entry name" value="Histidine kinase-like ATPase, C-terminal domain"/>
    <property type="match status" value="1"/>
</dbReference>
<sequence>MTILHPPRLAVLIVIEVALVAAGAAELLVSTPVGITVDFGCGALAVLSIALRRRWAWLAFALTLPAVATAEILIPTLILLFTVSVGTRRRRWVLAVAGAAVVVLWISPWDYSARISWLYDGLYGVMFGVTPIVLGQLVLARKTLHAQLEELRQARAETRRMIAAEVLRAERTRIAREMHDVVSHQVTLITVQAGALQVGAADPSVKRVGATIRQLCVQTLDELRQMILVLRADTQERGDLRPQPSLARLDDLVSGSGVDVEMRVAPGLAFSAAVERTLFRTVQEGLTNVSKHAPGSSVTLDLTIEGSDVVLVMENTAGDRPAHAASTPGHGHIGLRERAELLGGNLAAGPAGGGYRLALRVPLPPAGAPGHQGSPH</sequence>
<dbReference type="CDD" id="cd16917">
    <property type="entry name" value="HATPase_UhpB-NarQ-NarX-like"/>
    <property type="match status" value="1"/>
</dbReference>